<proteinExistence type="predicted"/>
<dbReference type="Proteomes" id="UP001236507">
    <property type="component" value="Unassembled WGS sequence"/>
</dbReference>
<dbReference type="InterPro" id="IPR046947">
    <property type="entry name" value="LytR-like"/>
</dbReference>
<dbReference type="SMART" id="SM00850">
    <property type="entry name" value="LytTR"/>
    <property type="match status" value="1"/>
</dbReference>
<reference evidence="4 5" key="1">
    <citation type="submission" date="2023-05" db="EMBL/GenBank/DDBJ databases">
        <title>Novel species of genus Flectobacillus isolated from stream in China.</title>
        <authorList>
            <person name="Lu H."/>
        </authorList>
    </citation>
    <scope>NUCLEOTIDE SEQUENCE [LARGE SCALE GENOMIC DNA]</scope>
    <source>
        <strain evidence="4 5">KCTC 42575</strain>
    </source>
</reference>
<dbReference type="SUPFAM" id="SSF52172">
    <property type="entry name" value="CheY-like"/>
    <property type="match status" value="1"/>
</dbReference>
<dbReference type="Gene3D" id="2.40.50.1020">
    <property type="entry name" value="LytTr DNA-binding domain"/>
    <property type="match status" value="1"/>
</dbReference>
<dbReference type="PROSITE" id="PS50930">
    <property type="entry name" value="HTH_LYTTR"/>
    <property type="match status" value="1"/>
</dbReference>
<dbReference type="Gene3D" id="3.40.50.2300">
    <property type="match status" value="1"/>
</dbReference>
<keyword evidence="5" id="KW-1185">Reference proteome</keyword>
<dbReference type="Pfam" id="PF04397">
    <property type="entry name" value="LytTR"/>
    <property type="match status" value="1"/>
</dbReference>
<dbReference type="EMBL" id="JASHIF010000003">
    <property type="protein sequence ID" value="MDI9858485.1"/>
    <property type="molecule type" value="Genomic_DNA"/>
</dbReference>
<evidence type="ECO:0000256" key="1">
    <source>
        <dbReference type="PROSITE-ProRule" id="PRU00169"/>
    </source>
</evidence>
<dbReference type="InterPro" id="IPR007492">
    <property type="entry name" value="LytTR_DNA-bd_dom"/>
</dbReference>
<dbReference type="RefSeq" id="WP_095165420.1">
    <property type="nucleotide sequence ID" value="NZ_JASHIF010000003.1"/>
</dbReference>
<feature type="domain" description="Response regulatory" evidence="2">
    <location>
        <begin position="6"/>
        <end position="117"/>
    </location>
</feature>
<accession>A0ABT6Y4J6</accession>
<dbReference type="GO" id="GO:0003677">
    <property type="term" value="F:DNA binding"/>
    <property type="evidence" value="ECO:0007669"/>
    <property type="project" value="UniProtKB-KW"/>
</dbReference>
<evidence type="ECO:0000259" key="2">
    <source>
        <dbReference type="PROSITE" id="PS50110"/>
    </source>
</evidence>
<feature type="modified residue" description="4-aspartylphosphate" evidence="1">
    <location>
        <position position="57"/>
    </location>
</feature>
<dbReference type="PANTHER" id="PTHR37299">
    <property type="entry name" value="TRANSCRIPTIONAL REGULATOR-RELATED"/>
    <property type="match status" value="1"/>
</dbReference>
<dbReference type="InterPro" id="IPR011006">
    <property type="entry name" value="CheY-like_superfamily"/>
</dbReference>
<evidence type="ECO:0000313" key="5">
    <source>
        <dbReference type="Proteomes" id="UP001236507"/>
    </source>
</evidence>
<comment type="caution">
    <text evidence="4">The sequence shown here is derived from an EMBL/GenBank/DDBJ whole genome shotgun (WGS) entry which is preliminary data.</text>
</comment>
<dbReference type="PROSITE" id="PS50110">
    <property type="entry name" value="RESPONSE_REGULATORY"/>
    <property type="match status" value="1"/>
</dbReference>
<keyword evidence="1" id="KW-0597">Phosphoprotein</keyword>
<feature type="domain" description="HTH LytTR-type" evidence="3">
    <location>
        <begin position="131"/>
        <end position="231"/>
    </location>
</feature>
<evidence type="ECO:0000313" key="4">
    <source>
        <dbReference type="EMBL" id="MDI9858485.1"/>
    </source>
</evidence>
<name>A0ABT6Y4J6_9BACT</name>
<gene>
    <name evidence="4" type="ORF">QM524_04630</name>
</gene>
<sequence>MNQAIQAIAIDDEPKALEVIQIHAEKVPFLELKAMFTNAFEALDYLRTNQVDLIFLDIRMPDITGLELLSSLTSKPFVVFTTAYSEYAVQGFEVDALDYLLKPFSFPRFLKACNKASEVIQKSAKSVPESIFLKTGYQEEKVFLDEIHYIEAEGNYLNVILTERRVVVRMTLNEMSELLPTNLFLRIHRSYLIALDKIEKIAKNAVEIKSKEIAIGASYEEAWAEAKAKLR</sequence>
<keyword evidence="4" id="KW-0238">DNA-binding</keyword>
<dbReference type="PANTHER" id="PTHR37299:SF1">
    <property type="entry name" value="STAGE 0 SPORULATION PROTEIN A HOMOLOG"/>
    <property type="match status" value="1"/>
</dbReference>
<organism evidence="4 5">
    <name type="scientific">Flectobacillus roseus</name>
    <dbReference type="NCBI Taxonomy" id="502259"/>
    <lineage>
        <taxon>Bacteria</taxon>
        <taxon>Pseudomonadati</taxon>
        <taxon>Bacteroidota</taxon>
        <taxon>Cytophagia</taxon>
        <taxon>Cytophagales</taxon>
        <taxon>Flectobacillaceae</taxon>
        <taxon>Flectobacillus</taxon>
    </lineage>
</organism>
<dbReference type="SMART" id="SM00448">
    <property type="entry name" value="REC"/>
    <property type="match status" value="1"/>
</dbReference>
<evidence type="ECO:0000259" key="3">
    <source>
        <dbReference type="PROSITE" id="PS50930"/>
    </source>
</evidence>
<protein>
    <submittedName>
        <fullName evidence="4">LytTR family DNA-binding domain-containing protein</fullName>
    </submittedName>
</protein>
<dbReference type="Pfam" id="PF00072">
    <property type="entry name" value="Response_reg"/>
    <property type="match status" value="1"/>
</dbReference>
<dbReference type="InterPro" id="IPR001789">
    <property type="entry name" value="Sig_transdc_resp-reg_receiver"/>
</dbReference>